<protein>
    <submittedName>
        <fullName evidence="2">Transmembrane 9 superfamily member 4</fullName>
    </submittedName>
</protein>
<sequence length="117" mass="12930">MEQRRRLRGLLSLLVALLVSAPAGAFYVPGVAPVEFEAGSPIKVQAIKLTSTHTQLPYDYYSLPLCRPKNGTLVYKSENLGELPCCDVDVGSHFSTKPIWQLCLGHKWSNQCKIGNK</sequence>
<keyword evidence="2" id="KW-0472">Membrane</keyword>
<keyword evidence="1" id="KW-0732">Signal</keyword>
<keyword evidence="3" id="KW-1185">Reference proteome</keyword>
<name>A0A6A4WKB5_AMPAM</name>
<evidence type="ECO:0000313" key="3">
    <source>
        <dbReference type="Proteomes" id="UP000440578"/>
    </source>
</evidence>
<dbReference type="AlphaFoldDB" id="A0A6A4WKB5"/>
<accession>A0A6A4WKB5</accession>
<keyword evidence="2" id="KW-0812">Transmembrane</keyword>
<reference evidence="2 3" key="1">
    <citation type="submission" date="2019-07" db="EMBL/GenBank/DDBJ databases">
        <title>Draft genome assembly of a fouling barnacle, Amphibalanus amphitrite (Darwin, 1854): The first reference genome for Thecostraca.</title>
        <authorList>
            <person name="Kim W."/>
        </authorList>
    </citation>
    <scope>NUCLEOTIDE SEQUENCE [LARGE SCALE GENOMIC DNA]</scope>
    <source>
        <strain evidence="2">SNU_AA5</strain>
        <tissue evidence="2">Soma without cirri and trophi</tissue>
    </source>
</reference>
<dbReference type="Proteomes" id="UP000440578">
    <property type="component" value="Unassembled WGS sequence"/>
</dbReference>
<dbReference type="OrthoDB" id="1666796at2759"/>
<organism evidence="2 3">
    <name type="scientific">Amphibalanus amphitrite</name>
    <name type="common">Striped barnacle</name>
    <name type="synonym">Balanus amphitrite</name>
    <dbReference type="NCBI Taxonomy" id="1232801"/>
    <lineage>
        <taxon>Eukaryota</taxon>
        <taxon>Metazoa</taxon>
        <taxon>Ecdysozoa</taxon>
        <taxon>Arthropoda</taxon>
        <taxon>Crustacea</taxon>
        <taxon>Multicrustacea</taxon>
        <taxon>Cirripedia</taxon>
        <taxon>Thoracica</taxon>
        <taxon>Thoracicalcarea</taxon>
        <taxon>Balanomorpha</taxon>
        <taxon>Balanoidea</taxon>
        <taxon>Balanidae</taxon>
        <taxon>Amphibalaninae</taxon>
        <taxon>Amphibalanus</taxon>
    </lineage>
</organism>
<proteinExistence type="predicted"/>
<evidence type="ECO:0000256" key="1">
    <source>
        <dbReference type="SAM" id="SignalP"/>
    </source>
</evidence>
<feature type="chain" id="PRO_5043859640" evidence="1">
    <location>
        <begin position="26"/>
        <end position="117"/>
    </location>
</feature>
<evidence type="ECO:0000313" key="2">
    <source>
        <dbReference type="EMBL" id="KAF0307305.1"/>
    </source>
</evidence>
<gene>
    <name evidence="2" type="primary">TM9SF4</name>
    <name evidence="2" type="ORF">FJT64_021318</name>
</gene>
<comment type="caution">
    <text evidence="2">The sequence shown here is derived from an EMBL/GenBank/DDBJ whole genome shotgun (WGS) entry which is preliminary data.</text>
</comment>
<dbReference type="EMBL" id="VIIS01000589">
    <property type="protein sequence ID" value="KAF0307305.1"/>
    <property type="molecule type" value="Genomic_DNA"/>
</dbReference>
<feature type="signal peptide" evidence="1">
    <location>
        <begin position="1"/>
        <end position="25"/>
    </location>
</feature>